<dbReference type="EMBL" id="GL870887">
    <property type="protein sequence ID" value="EIJ87138.1"/>
    <property type="molecule type" value="Genomic_DNA"/>
</dbReference>
<proteinExistence type="predicted"/>
<keyword evidence="1" id="KW-0175">Coiled coil</keyword>
<evidence type="ECO:0000313" key="5">
    <source>
        <dbReference type="Proteomes" id="UP000002872"/>
    </source>
</evidence>
<dbReference type="HOGENOM" id="CLU_1384487_0_0_1"/>
<evidence type="ECO:0000313" key="4">
    <source>
        <dbReference type="EMBL" id="EIJ87138.1"/>
    </source>
</evidence>
<reference evidence="4" key="1">
    <citation type="submission" date="2011-01" db="EMBL/GenBank/DDBJ databases">
        <title>The Genome Sequence of Nematocida parisii strain ERTm3.</title>
        <authorList>
            <consortium name="The Broad Institute Genome Sequencing Platform"/>
            <consortium name="The Broad Institute Genome Sequencing Center for Infectious Disease"/>
            <person name="Cuomo C."/>
            <person name="Troemel E."/>
            <person name="Young S.K."/>
            <person name="Zeng Q."/>
            <person name="Gargeya S."/>
            <person name="Fitzgerald M."/>
            <person name="Haas B."/>
            <person name="Abouelleil A."/>
            <person name="Alvarado L."/>
            <person name="Arachchi H.M."/>
            <person name="Berlin A."/>
            <person name="Chapman S.B."/>
            <person name="Gearin G."/>
            <person name="Goldberg J."/>
            <person name="Griggs A."/>
            <person name="Gujja S."/>
            <person name="Hansen M."/>
            <person name="Heiman D."/>
            <person name="Howarth C."/>
            <person name="Larimer J."/>
            <person name="Lui A."/>
            <person name="MacDonald P.J.P."/>
            <person name="McCowen C."/>
            <person name="Montmayeur A."/>
            <person name="Murphy C."/>
            <person name="Neiman D."/>
            <person name="Pearson M."/>
            <person name="Priest M."/>
            <person name="Roberts A."/>
            <person name="Saif S."/>
            <person name="Shea T."/>
            <person name="Sisk P."/>
            <person name="Stolte C."/>
            <person name="Sykes S."/>
            <person name="Wortman J."/>
            <person name="Nusbaum C."/>
            <person name="Birren B."/>
        </authorList>
    </citation>
    <scope>NUCLEOTIDE SEQUENCE</scope>
    <source>
        <strain evidence="4">ERTm3</strain>
    </source>
</reference>
<name>I3ED41_NEMP3</name>
<dbReference type="VEuPathDB" id="MicrosporidiaDB:NEQG_02658"/>
<keyword evidence="5" id="KW-1185">Reference proteome</keyword>
<keyword evidence="3" id="KW-0472">Membrane</keyword>
<dbReference type="AlphaFoldDB" id="I3ED41"/>
<feature type="transmembrane region" description="Helical" evidence="3">
    <location>
        <begin position="15"/>
        <end position="37"/>
    </location>
</feature>
<keyword evidence="3" id="KW-0812">Transmembrane</keyword>
<dbReference type="Proteomes" id="UP000002872">
    <property type="component" value="Unassembled WGS sequence"/>
</dbReference>
<evidence type="ECO:0000256" key="2">
    <source>
        <dbReference type="SAM" id="MobiDB-lite"/>
    </source>
</evidence>
<evidence type="ECO:0000256" key="1">
    <source>
        <dbReference type="SAM" id="Coils"/>
    </source>
</evidence>
<protein>
    <submittedName>
        <fullName evidence="4">Uncharacterized protein</fullName>
    </submittedName>
</protein>
<keyword evidence="3" id="KW-1133">Transmembrane helix</keyword>
<organism evidence="4 5">
    <name type="scientific">Nematocida parisii (strain ERTm3)</name>
    <name type="common">Nematode killer fungus</name>
    <dbReference type="NCBI Taxonomy" id="935791"/>
    <lineage>
        <taxon>Eukaryota</taxon>
        <taxon>Fungi</taxon>
        <taxon>Fungi incertae sedis</taxon>
        <taxon>Microsporidia</taxon>
        <taxon>Nematocida</taxon>
    </lineage>
</organism>
<feature type="coiled-coil region" evidence="1">
    <location>
        <begin position="81"/>
        <end position="115"/>
    </location>
</feature>
<dbReference type="OrthoDB" id="2191230at2759"/>
<feature type="region of interest" description="Disordered" evidence="2">
    <location>
        <begin position="46"/>
        <end position="73"/>
    </location>
</feature>
<evidence type="ECO:0000256" key="3">
    <source>
        <dbReference type="SAM" id="Phobius"/>
    </source>
</evidence>
<gene>
    <name evidence="4" type="ORF">NEQG_02658</name>
</gene>
<feature type="compositionally biased region" description="Basic and acidic residues" evidence="2">
    <location>
        <begin position="53"/>
        <end position="66"/>
    </location>
</feature>
<dbReference type="InParanoid" id="I3ED41"/>
<accession>I3ED41</accession>
<sequence>MQSTDITRSIQIKKYALGALIVTLTILTTTSMFMYALKPKEEQQSQATQALDPCKKEAEHVSKEAVAENPNTGQTDPRVLIQLLQERMASDEEKTVQLEEEIEALKETINKQANVSALFMANIRETDTAIENINTNVSESQKILRSLVLDHEKSIIKLNNFIFGTAGVPAVRKKPEEKVSVFNGSQEEEEQPTNLVF</sequence>